<dbReference type="InterPro" id="IPR001844">
    <property type="entry name" value="Cpn60/GroEL"/>
</dbReference>
<protein>
    <recommendedName>
        <fullName evidence="5">Chaperonin GroEL</fullName>
    </recommendedName>
</protein>
<comment type="caution">
    <text evidence="3">The sequence shown here is derived from an EMBL/GenBank/DDBJ whole genome shotgun (WGS) entry which is preliminary data.</text>
</comment>
<dbReference type="AlphaFoldDB" id="A0AAN9IW21"/>
<sequence length="110" mass="11985">MFNILNSSVKEKFPIVIVAEGIEQEALAPVIKNKLRGVLKVAAIKAPAFGERKTHYLEDIAILTGGSATKVVITKNSTLIVTDGSTGVAVEKRVYQLKRLVEVHTEIFPL</sequence>
<keyword evidence="4" id="KW-1185">Reference proteome</keyword>
<dbReference type="EMBL" id="JAYWIO010000001">
    <property type="protein sequence ID" value="KAK7287453.1"/>
    <property type="molecule type" value="Genomic_DNA"/>
</dbReference>
<gene>
    <name evidence="3" type="ORF">RIF29_00731</name>
</gene>
<dbReference type="Proteomes" id="UP001372338">
    <property type="component" value="Unassembled WGS sequence"/>
</dbReference>
<evidence type="ECO:0000313" key="4">
    <source>
        <dbReference type="Proteomes" id="UP001372338"/>
    </source>
</evidence>
<keyword evidence="2" id="KW-0143">Chaperone</keyword>
<organism evidence="3 4">
    <name type="scientific">Crotalaria pallida</name>
    <name type="common">Smooth rattlebox</name>
    <name type="synonym">Crotalaria striata</name>
    <dbReference type="NCBI Taxonomy" id="3830"/>
    <lineage>
        <taxon>Eukaryota</taxon>
        <taxon>Viridiplantae</taxon>
        <taxon>Streptophyta</taxon>
        <taxon>Embryophyta</taxon>
        <taxon>Tracheophyta</taxon>
        <taxon>Spermatophyta</taxon>
        <taxon>Magnoliopsida</taxon>
        <taxon>eudicotyledons</taxon>
        <taxon>Gunneridae</taxon>
        <taxon>Pentapetalae</taxon>
        <taxon>rosids</taxon>
        <taxon>fabids</taxon>
        <taxon>Fabales</taxon>
        <taxon>Fabaceae</taxon>
        <taxon>Papilionoideae</taxon>
        <taxon>50 kb inversion clade</taxon>
        <taxon>genistoids sensu lato</taxon>
        <taxon>core genistoids</taxon>
        <taxon>Crotalarieae</taxon>
        <taxon>Crotalaria</taxon>
    </lineage>
</organism>
<evidence type="ECO:0000256" key="1">
    <source>
        <dbReference type="ARBA" id="ARBA00006607"/>
    </source>
</evidence>
<comment type="similarity">
    <text evidence="1">Belongs to the chaperonin (HSP60) family.</text>
</comment>
<evidence type="ECO:0000256" key="2">
    <source>
        <dbReference type="ARBA" id="ARBA00023186"/>
    </source>
</evidence>
<dbReference type="PANTHER" id="PTHR45633">
    <property type="entry name" value="60 KDA HEAT SHOCK PROTEIN, MITOCHONDRIAL"/>
    <property type="match status" value="1"/>
</dbReference>
<dbReference type="GO" id="GO:0140662">
    <property type="term" value="F:ATP-dependent protein folding chaperone"/>
    <property type="evidence" value="ECO:0007669"/>
    <property type="project" value="InterPro"/>
</dbReference>
<evidence type="ECO:0008006" key="5">
    <source>
        <dbReference type="Google" id="ProtNLM"/>
    </source>
</evidence>
<accession>A0AAN9IW21</accession>
<reference evidence="3 4" key="1">
    <citation type="submission" date="2024-01" db="EMBL/GenBank/DDBJ databases">
        <title>The genomes of 5 underutilized Papilionoideae crops provide insights into root nodulation and disease resistanc.</title>
        <authorList>
            <person name="Yuan L."/>
        </authorList>
    </citation>
    <scope>NUCLEOTIDE SEQUENCE [LARGE SCALE GENOMIC DNA]</scope>
    <source>
        <strain evidence="3">ZHUSHIDOU_FW_LH</strain>
        <tissue evidence="3">Leaf</tissue>
    </source>
</reference>
<dbReference type="InterPro" id="IPR027409">
    <property type="entry name" value="GroEL-like_apical_dom_sf"/>
</dbReference>
<name>A0AAN9IW21_CROPI</name>
<proteinExistence type="inferred from homology"/>
<dbReference type="GO" id="GO:0042026">
    <property type="term" value="P:protein refolding"/>
    <property type="evidence" value="ECO:0007669"/>
    <property type="project" value="InterPro"/>
</dbReference>
<dbReference type="Gene3D" id="3.50.7.10">
    <property type="entry name" value="GroEL"/>
    <property type="match status" value="2"/>
</dbReference>
<evidence type="ECO:0000313" key="3">
    <source>
        <dbReference type="EMBL" id="KAK7287453.1"/>
    </source>
</evidence>
<dbReference type="SUPFAM" id="SSF52029">
    <property type="entry name" value="GroEL apical domain-like"/>
    <property type="match status" value="1"/>
</dbReference>